<gene>
    <name evidence="1" type="ORF">KA717_39510</name>
</gene>
<dbReference type="EMBL" id="CP073041">
    <property type="protein sequence ID" value="UXE61364.1"/>
    <property type="molecule type" value="Genomic_DNA"/>
</dbReference>
<dbReference type="KEGG" id="wna:KA717_39510"/>
<evidence type="ECO:0000313" key="1">
    <source>
        <dbReference type="EMBL" id="UXE61364.1"/>
    </source>
</evidence>
<dbReference type="Proteomes" id="UP001065613">
    <property type="component" value="Chromosome"/>
</dbReference>
<accession>A0A977KWT2</accession>
<sequence length="320" mass="36242">MREAAKTWGNKGNKPWTIAGAIQDSIESLPEGNLKEFVEEFVDALGESCINAGYVVAGGVDNFIMEQKLAKRQQLGQERVVEVLLNRNDPSSKIIVAGPEEFIKQSLITQKNNYQMLKEKDLGLLVGGEPIANTITTPGLPYMKFIFSSDKNKKKDPTYINIYNIDRTKVDNWNTLKMAVGGENGYYWGPYLVEAILPDNNPIRCYARTEDEGIDLIEGLLQFSKAEQDYEKNIWNSKHEIKKGSRKKYDKKSYKTPRQAFPWEVVIVNQMAILNEENGIATRSGIYTSNEAKIPLYRETKPDNFEKTIQELFTTPGPNG</sequence>
<reference evidence="1" key="1">
    <citation type="submission" date="2021-04" db="EMBL/GenBank/DDBJ databases">
        <title>Genome sequence of Woronichinia naegeliana from Washington state freshwater lake bloom.</title>
        <authorList>
            <person name="Dreher T.W."/>
        </authorList>
    </citation>
    <scope>NUCLEOTIDE SEQUENCE</scope>
    <source>
        <strain evidence="1">WA131</strain>
    </source>
</reference>
<name>A0A977KWT2_9CYAN</name>
<dbReference type="AlphaFoldDB" id="A0A977KWT2"/>
<protein>
    <submittedName>
        <fullName evidence="1">Uncharacterized protein</fullName>
    </submittedName>
</protein>
<proteinExistence type="predicted"/>
<organism evidence="1">
    <name type="scientific">Woronichinia naegeliana WA131</name>
    <dbReference type="NCBI Taxonomy" id="2824559"/>
    <lineage>
        <taxon>Bacteria</taxon>
        <taxon>Bacillati</taxon>
        <taxon>Cyanobacteriota</taxon>
        <taxon>Cyanophyceae</taxon>
        <taxon>Synechococcales</taxon>
        <taxon>Coelosphaeriaceae</taxon>
        <taxon>Woronichinia</taxon>
    </lineage>
</organism>